<dbReference type="EMBL" id="ML737200">
    <property type="protein sequence ID" value="KAE8336195.1"/>
    <property type="molecule type" value="Genomic_DNA"/>
</dbReference>
<sequence length="104" mass="11626">MGECERAAKHDFKYWREGVLAKNTEEKLFDRLERVEGQRDMMAHLGWKLLDGMGVWNARVEQAVAAGQTNTVGFSPVLRKANEQLDYAEAAERGVSQNAGSISV</sequence>
<dbReference type="Proteomes" id="UP000325558">
    <property type="component" value="Unassembled WGS sequence"/>
</dbReference>
<feature type="non-terminal residue" evidence="1">
    <location>
        <position position="104"/>
    </location>
</feature>
<reference evidence="1" key="1">
    <citation type="submission" date="2019-04" db="EMBL/GenBank/DDBJ databases">
        <title>Friends and foes A comparative genomics study of 23 Aspergillus species from section Flavi.</title>
        <authorList>
            <consortium name="DOE Joint Genome Institute"/>
            <person name="Kjaerbolling I."/>
            <person name="Vesth T."/>
            <person name="Frisvad J.C."/>
            <person name="Nybo J.L."/>
            <person name="Theobald S."/>
            <person name="Kildgaard S."/>
            <person name="Isbrandt T."/>
            <person name="Kuo A."/>
            <person name="Sato A."/>
            <person name="Lyhne E.K."/>
            <person name="Kogle M.E."/>
            <person name="Wiebenga A."/>
            <person name="Kun R.S."/>
            <person name="Lubbers R.J."/>
            <person name="Makela M.R."/>
            <person name="Barry K."/>
            <person name="Chovatia M."/>
            <person name="Clum A."/>
            <person name="Daum C."/>
            <person name="Haridas S."/>
            <person name="He G."/>
            <person name="LaButti K."/>
            <person name="Lipzen A."/>
            <person name="Mondo S."/>
            <person name="Riley R."/>
            <person name="Salamov A."/>
            <person name="Simmons B.A."/>
            <person name="Magnuson J.K."/>
            <person name="Henrissat B."/>
            <person name="Mortensen U.H."/>
            <person name="Larsen T.O."/>
            <person name="Devries R.P."/>
            <person name="Grigoriev I.V."/>
            <person name="Machida M."/>
            <person name="Baker S.E."/>
            <person name="Andersen M.R."/>
        </authorList>
    </citation>
    <scope>NUCLEOTIDE SEQUENCE</scope>
    <source>
        <strain evidence="1">CBS 117612</strain>
    </source>
</reference>
<protein>
    <submittedName>
        <fullName evidence="1">Uncharacterized protein</fullName>
    </submittedName>
</protein>
<gene>
    <name evidence="1" type="ORF">BDV24DRAFT_142417</name>
</gene>
<dbReference type="AlphaFoldDB" id="A0A5N6XSQ1"/>
<evidence type="ECO:0000313" key="1">
    <source>
        <dbReference type="EMBL" id="KAE8336195.1"/>
    </source>
</evidence>
<proteinExistence type="predicted"/>
<organism evidence="1">
    <name type="scientific">Aspergillus arachidicola</name>
    <dbReference type="NCBI Taxonomy" id="656916"/>
    <lineage>
        <taxon>Eukaryota</taxon>
        <taxon>Fungi</taxon>
        <taxon>Dikarya</taxon>
        <taxon>Ascomycota</taxon>
        <taxon>Pezizomycotina</taxon>
        <taxon>Eurotiomycetes</taxon>
        <taxon>Eurotiomycetidae</taxon>
        <taxon>Eurotiales</taxon>
        <taxon>Aspergillaceae</taxon>
        <taxon>Aspergillus</taxon>
        <taxon>Aspergillus subgen. Circumdati</taxon>
    </lineage>
</organism>
<accession>A0A5N6XSQ1</accession>
<name>A0A5N6XSQ1_9EURO</name>